<keyword evidence="1" id="KW-0812">Transmembrane</keyword>
<gene>
    <name evidence="2" type="ORF">ECRASSUSDP1_LOCUS26026</name>
</gene>
<evidence type="ECO:0000313" key="2">
    <source>
        <dbReference type="EMBL" id="CAI2384496.1"/>
    </source>
</evidence>
<protein>
    <submittedName>
        <fullName evidence="2">Uncharacterized protein</fullName>
    </submittedName>
</protein>
<evidence type="ECO:0000313" key="3">
    <source>
        <dbReference type="Proteomes" id="UP001295684"/>
    </source>
</evidence>
<reference evidence="2" key="1">
    <citation type="submission" date="2023-07" db="EMBL/GenBank/DDBJ databases">
        <authorList>
            <consortium name="AG Swart"/>
            <person name="Singh M."/>
            <person name="Singh A."/>
            <person name="Seah K."/>
            <person name="Emmerich C."/>
        </authorList>
    </citation>
    <scope>NUCLEOTIDE SEQUENCE</scope>
    <source>
        <strain evidence="2">DP1</strain>
    </source>
</reference>
<dbReference type="AlphaFoldDB" id="A0AAD1Y5Y6"/>
<accession>A0AAD1Y5Y6</accession>
<proteinExistence type="predicted"/>
<feature type="transmembrane region" description="Helical" evidence="1">
    <location>
        <begin position="746"/>
        <end position="764"/>
    </location>
</feature>
<dbReference type="Gene3D" id="1.25.40.10">
    <property type="entry name" value="Tetratricopeptide repeat domain"/>
    <property type="match status" value="1"/>
</dbReference>
<comment type="caution">
    <text evidence="2">The sequence shown here is derived from an EMBL/GenBank/DDBJ whole genome shotgun (WGS) entry which is preliminary data.</text>
</comment>
<dbReference type="InterPro" id="IPR011990">
    <property type="entry name" value="TPR-like_helical_dom_sf"/>
</dbReference>
<keyword evidence="1" id="KW-1133">Transmembrane helix</keyword>
<organism evidence="2 3">
    <name type="scientific">Euplotes crassus</name>
    <dbReference type="NCBI Taxonomy" id="5936"/>
    <lineage>
        <taxon>Eukaryota</taxon>
        <taxon>Sar</taxon>
        <taxon>Alveolata</taxon>
        <taxon>Ciliophora</taxon>
        <taxon>Intramacronucleata</taxon>
        <taxon>Spirotrichea</taxon>
        <taxon>Hypotrichia</taxon>
        <taxon>Euplotida</taxon>
        <taxon>Euplotidae</taxon>
        <taxon>Moneuplotes</taxon>
    </lineage>
</organism>
<sequence length="768" mass="88887">MEIPQTDFFYLNERILRETPENLEELVKSTKQEWLDAPEDQPGLRKVKKLEYVNLVCGIYLNLFQELDIEIMEELYTELIENTSDLTEGYNGTGPYSEHGYRARMLLVMHNLFNDHGCYGRSQKCQNLLKELYEKEKDIYIAFCLISSYLMESYDSWSMMCETPEQYFETFDDLIEEYEFSEEVMANFKLRKLKLKADYYSNTCPDKATPILDEMIENVSKINSLYFLSEIANEIFSCCIKKPEELLKREKVLKELTLKNFEDPADLENNISNIHFCLIHLFLNASKKDEAKATEMKEKVMQIAEYNNMNEYSQINFEIIMCLGLFVVNNDVIDQGRLFQMRRKLTELANFGEDPKECWRLNYHLISVYGLVIQIQEAMGVQVDQDLPHKYAKAFENDKLSYISFFSSLENSSNVSILPCVEKALEYCDECGIRKTQKGRMNLEVLSCILNIQSSGVGMNIGKEKLAEYVELVEACELSINPDLNTRRNRCLPRLLKQVKNCSTSILTPPNSRQLSLDYMRKEGIGSLSQFSFLNPLNPLQRVNYILNTGQAEEAAKSAEQFLQWAAKVGEESDEYYKALKVWFFVTSGMLMRMRDVRERGMLLRKYIKNSRIYERITKKKFGQNSVEYLEAMREVGFSQSAQGLLHEAYKTWLSCLDISKEVYGSENNEYTVSILLEMAISKATLKQYEDSINILEKSKKIQAKISSKVSPLYKKIMYIEDQILKAEEKFGVKKPASFFTKGGKIISIGVALAVIGGAAFLYLKKKK</sequence>
<keyword evidence="1" id="KW-0472">Membrane</keyword>
<name>A0AAD1Y5Y6_EUPCR</name>
<dbReference type="EMBL" id="CAMPGE010026831">
    <property type="protein sequence ID" value="CAI2384496.1"/>
    <property type="molecule type" value="Genomic_DNA"/>
</dbReference>
<keyword evidence="3" id="KW-1185">Reference proteome</keyword>
<evidence type="ECO:0000256" key="1">
    <source>
        <dbReference type="SAM" id="Phobius"/>
    </source>
</evidence>
<dbReference type="Proteomes" id="UP001295684">
    <property type="component" value="Unassembled WGS sequence"/>
</dbReference>